<dbReference type="AlphaFoldDB" id="A0A846YTE2"/>
<reference evidence="2 3" key="1">
    <citation type="submission" date="2020-04" db="EMBL/GenBank/DDBJ databases">
        <title>MicrobeNet Type strains.</title>
        <authorList>
            <person name="Nicholson A.C."/>
        </authorList>
    </citation>
    <scope>NUCLEOTIDE SEQUENCE [LARGE SCALE GENOMIC DNA]</scope>
    <source>
        <strain evidence="2 3">ATCC BAA-277</strain>
    </source>
</reference>
<evidence type="ECO:0000313" key="3">
    <source>
        <dbReference type="Proteomes" id="UP000579250"/>
    </source>
</evidence>
<dbReference type="EMBL" id="JAAXPI010000007">
    <property type="protein sequence ID" value="NKZ03629.1"/>
    <property type="molecule type" value="Genomic_DNA"/>
</dbReference>
<feature type="transmembrane region" description="Helical" evidence="1">
    <location>
        <begin position="60"/>
        <end position="81"/>
    </location>
</feature>
<evidence type="ECO:0000313" key="2">
    <source>
        <dbReference type="EMBL" id="NKZ03629.1"/>
    </source>
</evidence>
<name>A0A846YTE2_9ACTN</name>
<accession>A0A846YTE2</accession>
<keyword evidence="3" id="KW-1185">Reference proteome</keyword>
<protein>
    <submittedName>
        <fullName evidence="2">Uncharacterized protein</fullName>
    </submittedName>
</protein>
<organism evidence="2 3">
    <name type="scientific">Actinomadura latina</name>
    <dbReference type="NCBI Taxonomy" id="163603"/>
    <lineage>
        <taxon>Bacteria</taxon>
        <taxon>Bacillati</taxon>
        <taxon>Actinomycetota</taxon>
        <taxon>Actinomycetes</taxon>
        <taxon>Streptosporangiales</taxon>
        <taxon>Thermomonosporaceae</taxon>
        <taxon>Actinomadura</taxon>
    </lineage>
</organism>
<feature type="transmembrane region" description="Helical" evidence="1">
    <location>
        <begin position="155"/>
        <end position="176"/>
    </location>
</feature>
<gene>
    <name evidence="2" type="ORF">HGB48_07680</name>
</gene>
<feature type="transmembrane region" description="Helical" evidence="1">
    <location>
        <begin position="101"/>
        <end position="121"/>
    </location>
</feature>
<proteinExistence type="predicted"/>
<evidence type="ECO:0000256" key="1">
    <source>
        <dbReference type="SAM" id="Phobius"/>
    </source>
</evidence>
<dbReference type="Proteomes" id="UP000579250">
    <property type="component" value="Unassembled WGS sequence"/>
</dbReference>
<keyword evidence="1" id="KW-0812">Transmembrane</keyword>
<keyword evidence="1" id="KW-1133">Transmembrane helix</keyword>
<keyword evidence="1" id="KW-0472">Membrane</keyword>
<comment type="caution">
    <text evidence="2">The sequence shown here is derived from an EMBL/GenBank/DDBJ whole genome shotgun (WGS) entry which is preliminary data.</text>
</comment>
<sequence>MPRWARVAALAVPFTVLPSGLWRIAVFALHLPIIAEDDLGPGDGPGGGRGDLPGWLPMEVYVVLLSVFSELVAFTAVGLIARWGEVFPRWVPWVRGRRVPITAAVIPAAVGAAILTVLWTVSIVNGLVFRETIQGRPLPDGFPIHFGSWEGVLGVVAYAPLVAWGPLLGVVTVAYFRRRVRSSPAPTRRGRTTPGPASGSR</sequence>